<accession>A0A644ZR08</accession>
<name>A0A644ZR08_9ZZZZ</name>
<dbReference type="Gene3D" id="1.10.2020.10">
    <property type="entry name" value="uronate isomerase, domain 2, chain A"/>
    <property type="match status" value="1"/>
</dbReference>
<dbReference type="GO" id="GO:0019698">
    <property type="term" value="P:D-galacturonate catabolic process"/>
    <property type="evidence" value="ECO:0007669"/>
    <property type="project" value="TreeGrafter"/>
</dbReference>
<dbReference type="AlphaFoldDB" id="A0A644ZR08"/>
<dbReference type="InterPro" id="IPR003766">
    <property type="entry name" value="Uronate_isomerase"/>
</dbReference>
<dbReference type="EC" id="5.3.1.12" evidence="4"/>
<evidence type="ECO:0000256" key="5">
    <source>
        <dbReference type="ARBA" id="ARBA00020555"/>
    </source>
</evidence>
<dbReference type="PANTHER" id="PTHR30068:SF4">
    <property type="entry name" value="URONATE ISOMERASE"/>
    <property type="match status" value="1"/>
</dbReference>
<dbReference type="NCBIfam" id="NF002794">
    <property type="entry name" value="PRK02925.1"/>
    <property type="match status" value="1"/>
</dbReference>
<dbReference type="PANTHER" id="PTHR30068">
    <property type="entry name" value="URONATE ISOMERASE"/>
    <property type="match status" value="1"/>
</dbReference>
<dbReference type="Pfam" id="PF02614">
    <property type="entry name" value="UxaC"/>
    <property type="match status" value="1"/>
</dbReference>
<dbReference type="EMBL" id="VSSQ01010094">
    <property type="protein sequence ID" value="MPM43410.1"/>
    <property type="molecule type" value="Genomic_DNA"/>
</dbReference>
<dbReference type="GO" id="GO:0042840">
    <property type="term" value="P:D-glucuronate catabolic process"/>
    <property type="evidence" value="ECO:0007669"/>
    <property type="project" value="TreeGrafter"/>
</dbReference>
<organism evidence="7">
    <name type="scientific">bioreactor metagenome</name>
    <dbReference type="NCBI Taxonomy" id="1076179"/>
    <lineage>
        <taxon>unclassified sequences</taxon>
        <taxon>metagenomes</taxon>
        <taxon>ecological metagenomes</taxon>
    </lineage>
</organism>
<evidence type="ECO:0000256" key="3">
    <source>
        <dbReference type="ARBA" id="ARBA00008397"/>
    </source>
</evidence>
<dbReference type="InterPro" id="IPR032466">
    <property type="entry name" value="Metal_Hydrolase"/>
</dbReference>
<sequence length="479" mass="53455">MSVFSDKYFNIDPAQLSIARALYQQATALPLVCPHGHVDPQLFADPDYHFGDPVELLILPDHYVLRVLHANGVAYEDLGIPRRDGKSSPRDPQTVWQIFADHFYCYAGTPTGIWLRDELTDVFGIDEPLTGKNARAVYEAIQKTLSSADFTPRKLYNRFNIAALSTTDGASDDLHLHQQIRASGWQGNILPTMRLDTIVNIDATAWRTEVEKLAAASQTAINTFVNFLQAIEARRAYFLQNGATATDLAVVQPTTAEVPATEMEQLFQKGLAGTINTAETARFIAGMLVELARMSSEDGLVMQLHVGSYRNHDQALFAEYGPDLGADFPIQVEFTRALQPLLNRFGNHPNFSLILFTLDESTYARELAPLASYYPAVKLGPPWWFHDNLNGMQRFFEQAIDSCGLYKTVGFNDDTRAFLSIPARHDVWRRASANWLAGLTMKKIVDEANAAEMMKALSCGLALRAYKLEEFAPQEARLA</sequence>
<dbReference type="UniPathway" id="UPA00246"/>
<dbReference type="SUPFAM" id="SSF51556">
    <property type="entry name" value="Metallo-dependent hydrolases"/>
    <property type="match status" value="1"/>
</dbReference>
<evidence type="ECO:0000256" key="1">
    <source>
        <dbReference type="ARBA" id="ARBA00001165"/>
    </source>
</evidence>
<evidence type="ECO:0000256" key="2">
    <source>
        <dbReference type="ARBA" id="ARBA00004892"/>
    </source>
</evidence>
<reference evidence="7" key="1">
    <citation type="submission" date="2019-08" db="EMBL/GenBank/DDBJ databases">
        <authorList>
            <person name="Kucharzyk K."/>
            <person name="Murdoch R.W."/>
            <person name="Higgins S."/>
            <person name="Loffler F."/>
        </authorList>
    </citation>
    <scope>NUCLEOTIDE SEQUENCE</scope>
</reference>
<comment type="pathway">
    <text evidence="2">Carbohydrate metabolism; pentose and glucuronate interconversion.</text>
</comment>
<comment type="catalytic activity">
    <reaction evidence="1">
        <text>D-glucuronate = D-fructuronate</text>
        <dbReference type="Rhea" id="RHEA:13049"/>
        <dbReference type="ChEBI" id="CHEBI:58720"/>
        <dbReference type="ChEBI" id="CHEBI:59863"/>
        <dbReference type="EC" id="5.3.1.12"/>
    </reaction>
</comment>
<evidence type="ECO:0000313" key="7">
    <source>
        <dbReference type="EMBL" id="MPM43410.1"/>
    </source>
</evidence>
<protein>
    <recommendedName>
        <fullName evidence="5">Uronate isomerase</fullName>
        <ecNumber evidence="4">5.3.1.12</ecNumber>
    </recommendedName>
</protein>
<proteinExistence type="inferred from homology"/>
<evidence type="ECO:0000256" key="4">
    <source>
        <dbReference type="ARBA" id="ARBA00012546"/>
    </source>
</evidence>
<keyword evidence="6 7" id="KW-0413">Isomerase</keyword>
<comment type="similarity">
    <text evidence="3">Belongs to the metallo-dependent hydrolases superfamily. Uronate isomerase family.</text>
</comment>
<comment type="caution">
    <text evidence="7">The sequence shown here is derived from an EMBL/GenBank/DDBJ whole genome shotgun (WGS) entry which is preliminary data.</text>
</comment>
<dbReference type="Gene3D" id="3.20.20.140">
    <property type="entry name" value="Metal-dependent hydrolases"/>
    <property type="match status" value="1"/>
</dbReference>
<dbReference type="GO" id="GO:0008880">
    <property type="term" value="F:glucuronate isomerase activity"/>
    <property type="evidence" value="ECO:0007669"/>
    <property type="project" value="UniProtKB-EC"/>
</dbReference>
<evidence type="ECO:0000256" key="6">
    <source>
        <dbReference type="ARBA" id="ARBA00023235"/>
    </source>
</evidence>
<gene>
    <name evidence="7" type="primary">uxaC_10</name>
    <name evidence="7" type="ORF">SDC9_90083</name>
</gene>